<sequence length="74" mass="8230">MFAVWGVVIAAAIGAPALYSGAALGWMMHADNHKLAVRKDEREQWETDEKKAKSEASKLELEEKARVRAYDAGR</sequence>
<evidence type="ECO:0000313" key="1">
    <source>
        <dbReference type="EMBL" id="CAG9981975.1"/>
    </source>
</evidence>
<comment type="caution">
    <text evidence="1">The sequence shown here is derived from an EMBL/GenBank/DDBJ whole genome shotgun (WGS) entry which is preliminary data.</text>
</comment>
<name>A0A9N9Y025_9HYPO</name>
<reference evidence="1 2" key="2">
    <citation type="submission" date="2021-10" db="EMBL/GenBank/DDBJ databases">
        <authorList>
            <person name="Piombo E."/>
        </authorList>
    </citation>
    <scope>NUCLEOTIDE SEQUENCE [LARGE SCALE GENOMIC DNA]</scope>
</reference>
<accession>A0A9N9Y025</accession>
<protein>
    <submittedName>
        <fullName evidence="1">Uncharacterized protein</fullName>
    </submittedName>
</protein>
<reference evidence="2" key="1">
    <citation type="submission" date="2019-06" db="EMBL/GenBank/DDBJ databases">
        <authorList>
            <person name="Broberg M."/>
        </authorList>
    </citation>
    <scope>NUCLEOTIDE SEQUENCE [LARGE SCALE GENOMIC DNA]</scope>
</reference>
<dbReference type="Proteomes" id="UP000754883">
    <property type="component" value="Unassembled WGS sequence"/>
</dbReference>
<proteinExistence type="predicted"/>
<dbReference type="AlphaFoldDB" id="A0A9N9Y025"/>
<dbReference type="EMBL" id="CABFNO020001328">
    <property type="protein sequence ID" value="CAG9981975.1"/>
    <property type="molecule type" value="Genomic_DNA"/>
</dbReference>
<keyword evidence="2" id="KW-1185">Reference proteome</keyword>
<gene>
    <name evidence="1" type="ORF">CBYS24578_00009541</name>
</gene>
<organism evidence="1 2">
    <name type="scientific">Clonostachys byssicola</name>
    <dbReference type="NCBI Taxonomy" id="160290"/>
    <lineage>
        <taxon>Eukaryota</taxon>
        <taxon>Fungi</taxon>
        <taxon>Dikarya</taxon>
        <taxon>Ascomycota</taxon>
        <taxon>Pezizomycotina</taxon>
        <taxon>Sordariomycetes</taxon>
        <taxon>Hypocreomycetidae</taxon>
        <taxon>Hypocreales</taxon>
        <taxon>Bionectriaceae</taxon>
        <taxon>Clonostachys</taxon>
    </lineage>
</organism>
<evidence type="ECO:0000313" key="2">
    <source>
        <dbReference type="Proteomes" id="UP000754883"/>
    </source>
</evidence>